<comment type="caution">
    <text evidence="2">The sequence shown here is derived from an EMBL/GenBank/DDBJ whole genome shotgun (WGS) entry which is preliminary data.</text>
</comment>
<dbReference type="InterPro" id="IPR028974">
    <property type="entry name" value="TSP_type-3_rpt"/>
</dbReference>
<feature type="compositionally biased region" description="Polar residues" evidence="1">
    <location>
        <begin position="181"/>
        <end position="192"/>
    </location>
</feature>
<feature type="non-terminal residue" evidence="2">
    <location>
        <position position="1"/>
    </location>
</feature>
<feature type="compositionally biased region" description="Low complexity" evidence="1">
    <location>
        <begin position="400"/>
        <end position="410"/>
    </location>
</feature>
<feature type="non-terminal residue" evidence="2">
    <location>
        <position position="481"/>
    </location>
</feature>
<feature type="compositionally biased region" description="Low complexity" evidence="1">
    <location>
        <begin position="38"/>
        <end position="48"/>
    </location>
</feature>
<sequence>GVPNHFDLDADNDGIYDVTENNGTDTDNDGRADDNDGDPTNNNGIPNTAGTGLTIVDSGTDPATPDFLDTDSDEDGCSDANEYFNDASADGGDGGQYGTGDPLTLGAGEVDANGAVVGAPYNNTGGEDTDGNGTSDYTEMGPNNDMTNETANGLPNVADTCDPDDDNDGNPDDNEIANGNDPLTANAQDDTNASDVGVAVTTSVLDNDDFLDNNDPNNIATTTVTDTGAGTALGVVTIDPVTGEITYTPTATEGGMMVTIVYQVCSDVDGSGLPQDPATDVCETATLTITVTGNDNDNDGVDDSVDLDDDNDGILDTDEAPAGFPAPSGDADNDGIPNYMDTDVGVDANGDGIVDAYDNDGDGVPNHFDLDADNDGIYDVTENNGTDTDNDGRADDNDGDPTNNNGIPNTAGTGLTIVDSGTDPATPDFLDTDSDEDGCSDANEYFNDASADGGDGGQYGVGDPLTLAGGGVDANGAVTTA</sequence>
<organism evidence="2 3">
    <name type="scientific">Marinirhabdus gelatinilytica</name>
    <dbReference type="NCBI Taxonomy" id="1703343"/>
    <lineage>
        <taxon>Bacteria</taxon>
        <taxon>Pseudomonadati</taxon>
        <taxon>Bacteroidota</taxon>
        <taxon>Flavobacteriia</taxon>
        <taxon>Flavobacteriales</taxon>
        <taxon>Flavobacteriaceae</taxon>
    </lineage>
</organism>
<proteinExistence type="predicted"/>
<feature type="compositionally biased region" description="Acidic residues" evidence="1">
    <location>
        <begin position="161"/>
        <end position="175"/>
    </location>
</feature>
<accession>A0A370Q2G1</accession>
<dbReference type="GO" id="GO:0005509">
    <property type="term" value="F:calcium ion binding"/>
    <property type="evidence" value="ECO:0007669"/>
    <property type="project" value="InterPro"/>
</dbReference>
<feature type="compositionally biased region" description="Acidic residues" evidence="1">
    <location>
        <begin position="68"/>
        <end position="77"/>
    </location>
</feature>
<feature type="compositionally biased region" description="Acidic residues" evidence="1">
    <location>
        <begin position="430"/>
        <end position="439"/>
    </location>
</feature>
<evidence type="ECO:0000313" key="3">
    <source>
        <dbReference type="Proteomes" id="UP000255317"/>
    </source>
</evidence>
<dbReference type="AlphaFoldDB" id="A0A370Q2G1"/>
<dbReference type="EMBL" id="QRAO01000020">
    <property type="protein sequence ID" value="RDK82534.1"/>
    <property type="molecule type" value="Genomic_DNA"/>
</dbReference>
<reference evidence="2 3" key="1">
    <citation type="submission" date="2018-07" db="EMBL/GenBank/DDBJ databases">
        <title>Genomic Encyclopedia of Type Strains, Phase IV (KMG-IV): sequencing the most valuable type-strain genomes for metagenomic binning, comparative biology and taxonomic classification.</title>
        <authorList>
            <person name="Goeker M."/>
        </authorList>
    </citation>
    <scope>NUCLEOTIDE SEQUENCE [LARGE SCALE GENOMIC DNA]</scope>
    <source>
        <strain evidence="2 3">DSM 101478</strain>
    </source>
</reference>
<feature type="region of interest" description="Disordered" evidence="1">
    <location>
        <begin position="1"/>
        <end position="192"/>
    </location>
</feature>
<dbReference type="Gene3D" id="4.10.1080.10">
    <property type="entry name" value="TSP type-3 repeat"/>
    <property type="match status" value="1"/>
</dbReference>
<feature type="region of interest" description="Disordered" evidence="1">
    <location>
        <begin position="293"/>
        <end position="340"/>
    </location>
</feature>
<protein>
    <submittedName>
        <fullName evidence="2">Uncharacterized protein</fullName>
    </submittedName>
</protein>
<feature type="compositionally biased region" description="Polar residues" evidence="1">
    <location>
        <begin position="144"/>
        <end position="153"/>
    </location>
</feature>
<dbReference type="Proteomes" id="UP000255317">
    <property type="component" value="Unassembled WGS sequence"/>
</dbReference>
<evidence type="ECO:0000256" key="1">
    <source>
        <dbReference type="SAM" id="MobiDB-lite"/>
    </source>
</evidence>
<keyword evidence="3" id="KW-1185">Reference proteome</keyword>
<feature type="compositionally biased region" description="Acidic residues" evidence="1">
    <location>
        <begin position="296"/>
        <end position="319"/>
    </location>
</feature>
<gene>
    <name evidence="2" type="ORF">C8D94_1201</name>
</gene>
<feature type="compositionally biased region" description="Low complexity" evidence="1">
    <location>
        <begin position="122"/>
        <end position="136"/>
    </location>
</feature>
<feature type="region of interest" description="Disordered" evidence="1">
    <location>
        <begin position="357"/>
        <end position="481"/>
    </location>
</feature>
<name>A0A370Q2G1_9FLAO</name>
<evidence type="ECO:0000313" key="2">
    <source>
        <dbReference type="EMBL" id="RDK82534.1"/>
    </source>
</evidence>